<dbReference type="GO" id="GO:0071011">
    <property type="term" value="C:precatalytic spliceosome"/>
    <property type="evidence" value="ECO:0007669"/>
    <property type="project" value="TreeGrafter"/>
</dbReference>
<dbReference type="GO" id="GO:0003723">
    <property type="term" value="F:RNA binding"/>
    <property type="evidence" value="ECO:0007669"/>
    <property type="project" value="TreeGrafter"/>
</dbReference>
<name>A0AAV3PFU2_LITER</name>
<evidence type="ECO:0000256" key="2">
    <source>
        <dbReference type="ARBA" id="ARBA00022723"/>
    </source>
</evidence>
<dbReference type="InterPro" id="IPR003604">
    <property type="entry name" value="Matrin/U1-like-C_Znf_C2H2"/>
</dbReference>
<organism evidence="8 9">
    <name type="scientific">Lithospermum erythrorhizon</name>
    <name type="common">Purple gromwell</name>
    <name type="synonym">Lithospermum officinale var. erythrorhizon</name>
    <dbReference type="NCBI Taxonomy" id="34254"/>
    <lineage>
        <taxon>Eukaryota</taxon>
        <taxon>Viridiplantae</taxon>
        <taxon>Streptophyta</taxon>
        <taxon>Embryophyta</taxon>
        <taxon>Tracheophyta</taxon>
        <taxon>Spermatophyta</taxon>
        <taxon>Magnoliopsida</taxon>
        <taxon>eudicotyledons</taxon>
        <taxon>Gunneridae</taxon>
        <taxon>Pentapetalae</taxon>
        <taxon>asterids</taxon>
        <taxon>lamiids</taxon>
        <taxon>Boraginales</taxon>
        <taxon>Boraginaceae</taxon>
        <taxon>Boraginoideae</taxon>
        <taxon>Lithospermeae</taxon>
        <taxon>Lithospermum</taxon>
    </lineage>
</organism>
<dbReference type="Pfam" id="PF17780">
    <property type="entry name" value="OCRE"/>
    <property type="match status" value="1"/>
</dbReference>
<dbReference type="PANTHER" id="PTHR13173:SF10">
    <property type="entry name" value="WW DOMAIN-BINDING PROTEIN 4"/>
    <property type="match status" value="1"/>
</dbReference>
<dbReference type="SMART" id="SM00451">
    <property type="entry name" value="ZnF_U1"/>
    <property type="match status" value="1"/>
</dbReference>
<evidence type="ECO:0000313" key="8">
    <source>
        <dbReference type="EMBL" id="GAA0150195.1"/>
    </source>
</evidence>
<keyword evidence="4" id="KW-0862">Zinc</keyword>
<evidence type="ECO:0000256" key="4">
    <source>
        <dbReference type="ARBA" id="ARBA00022833"/>
    </source>
</evidence>
<evidence type="ECO:0000256" key="3">
    <source>
        <dbReference type="ARBA" id="ARBA00022771"/>
    </source>
</evidence>
<dbReference type="Gene3D" id="3.30.160.60">
    <property type="entry name" value="Classic Zinc Finger"/>
    <property type="match status" value="1"/>
</dbReference>
<proteinExistence type="predicted"/>
<dbReference type="InterPro" id="IPR041591">
    <property type="entry name" value="OCRE"/>
</dbReference>
<dbReference type="Pfam" id="PF06220">
    <property type="entry name" value="zf-U1"/>
    <property type="match status" value="1"/>
</dbReference>
<evidence type="ECO:0000259" key="7">
    <source>
        <dbReference type="PROSITE" id="PS50171"/>
    </source>
</evidence>
<gene>
    <name evidence="8" type="ORF">LIER_09188</name>
</gene>
<feature type="region of interest" description="Disordered" evidence="6">
    <location>
        <begin position="151"/>
        <end position="220"/>
    </location>
</feature>
<keyword evidence="5" id="KW-0539">Nucleus</keyword>
<keyword evidence="2" id="KW-0479">Metal-binding</keyword>
<keyword evidence="9" id="KW-1185">Reference proteome</keyword>
<accession>A0AAV3PFU2</accession>
<dbReference type="SUPFAM" id="SSF57667">
    <property type="entry name" value="beta-beta-alpha zinc fingers"/>
    <property type="match status" value="1"/>
</dbReference>
<feature type="compositionally biased region" description="Polar residues" evidence="6">
    <location>
        <begin position="160"/>
        <end position="174"/>
    </location>
</feature>
<keyword evidence="3" id="KW-0863">Zinc-finger</keyword>
<dbReference type="PANTHER" id="PTHR13173">
    <property type="entry name" value="WW DOMAIN BINDING PROTEIN 4"/>
    <property type="match status" value="1"/>
</dbReference>
<dbReference type="PROSITE" id="PS50171">
    <property type="entry name" value="ZF_MATRIN"/>
    <property type="match status" value="1"/>
</dbReference>
<dbReference type="GO" id="GO:0000398">
    <property type="term" value="P:mRNA splicing, via spliceosome"/>
    <property type="evidence" value="ECO:0007669"/>
    <property type="project" value="InterPro"/>
</dbReference>
<dbReference type="AlphaFoldDB" id="A0AAV3PFU2"/>
<dbReference type="InterPro" id="IPR013085">
    <property type="entry name" value="U1-CZ_Znf_C2H2"/>
</dbReference>
<evidence type="ECO:0000256" key="6">
    <source>
        <dbReference type="SAM" id="MobiDB-lite"/>
    </source>
</evidence>
<dbReference type="EMBL" id="BAABME010001544">
    <property type="protein sequence ID" value="GAA0150195.1"/>
    <property type="molecule type" value="Genomic_DNA"/>
</dbReference>
<comment type="subcellular location">
    <subcellularLocation>
        <location evidence="1">Nucleus</location>
    </subcellularLocation>
</comment>
<sequence length="244" mass="27165">MTEYWVSQGNKWCEFCKIFISSNPTSIRNHELGTRHKDAVSQRLNNMRQEKAAKDKQHKEAALVFQQIEAKAQRSYDKDLATSRDLKDSTPTIPGDWEYETSSGYYYNQSNGSYFDPNSGFYYTHSLGKWVTPEEALVAVPSETMQKKPILKKPLVSDAGSASESKVSSTSQSGPAPGPVVSTSLNPARSVKGAPSSLAVNKRKRQEGKPKAISQEEAAALKAREAARKRVEDREKPLFGLYKN</sequence>
<feature type="domain" description="Matrin-type" evidence="7">
    <location>
        <begin position="11"/>
        <end position="42"/>
    </location>
</feature>
<protein>
    <recommendedName>
        <fullName evidence="7">Matrin-type domain-containing protein</fullName>
    </recommendedName>
</protein>
<comment type="caution">
    <text evidence="8">The sequence shown here is derived from an EMBL/GenBank/DDBJ whole genome shotgun (WGS) entry which is preliminary data.</text>
</comment>
<evidence type="ECO:0000256" key="5">
    <source>
        <dbReference type="ARBA" id="ARBA00023242"/>
    </source>
</evidence>
<dbReference type="InterPro" id="IPR040023">
    <property type="entry name" value="WBP4"/>
</dbReference>
<reference evidence="8 9" key="1">
    <citation type="submission" date="2024-01" db="EMBL/GenBank/DDBJ databases">
        <title>The complete chloroplast genome sequence of Lithospermum erythrorhizon: insights into the phylogenetic relationship among Boraginaceae species and the maternal lineages of purple gromwells.</title>
        <authorList>
            <person name="Okada T."/>
            <person name="Watanabe K."/>
        </authorList>
    </citation>
    <scope>NUCLEOTIDE SEQUENCE [LARGE SCALE GENOMIC DNA]</scope>
</reference>
<dbReference type="InterPro" id="IPR000690">
    <property type="entry name" value="Matrin/U1-C_Znf_C2H2"/>
</dbReference>
<dbReference type="InterPro" id="IPR036236">
    <property type="entry name" value="Znf_C2H2_sf"/>
</dbReference>
<dbReference type="GO" id="GO:0008270">
    <property type="term" value="F:zinc ion binding"/>
    <property type="evidence" value="ECO:0007669"/>
    <property type="project" value="UniProtKB-KW"/>
</dbReference>
<evidence type="ECO:0000313" key="9">
    <source>
        <dbReference type="Proteomes" id="UP001454036"/>
    </source>
</evidence>
<dbReference type="Proteomes" id="UP001454036">
    <property type="component" value="Unassembled WGS sequence"/>
</dbReference>
<evidence type="ECO:0000256" key="1">
    <source>
        <dbReference type="ARBA" id="ARBA00004123"/>
    </source>
</evidence>